<dbReference type="EMBL" id="CP009933">
    <property type="protein sequence ID" value="AKA67408.1"/>
    <property type="molecule type" value="Genomic_DNA"/>
</dbReference>
<dbReference type="PROSITE" id="PS50893">
    <property type="entry name" value="ABC_TRANSPORTER_2"/>
    <property type="match status" value="1"/>
</dbReference>
<dbReference type="SUPFAM" id="SSF52540">
    <property type="entry name" value="P-loop containing nucleoside triphosphate hydrolases"/>
    <property type="match status" value="1"/>
</dbReference>
<dbReference type="InterPro" id="IPR003593">
    <property type="entry name" value="AAA+_ATPase"/>
</dbReference>
<keyword evidence="6" id="KW-1278">Translocase</keyword>
<evidence type="ECO:0000256" key="4">
    <source>
        <dbReference type="ARBA" id="ARBA00022741"/>
    </source>
</evidence>
<dbReference type="GO" id="GO:0006865">
    <property type="term" value="P:amino acid transport"/>
    <property type="evidence" value="ECO:0007669"/>
    <property type="project" value="UniProtKB-KW"/>
</dbReference>
<dbReference type="KEGG" id="csq:CSCA_0283"/>
<comment type="similarity">
    <text evidence="1">Belongs to the ABC transporter superfamily.</text>
</comment>
<evidence type="ECO:0000259" key="9">
    <source>
        <dbReference type="PROSITE" id="PS50893"/>
    </source>
</evidence>
<dbReference type="Gene3D" id="3.40.50.300">
    <property type="entry name" value="P-loop containing nucleotide triphosphate hydrolases"/>
    <property type="match status" value="1"/>
</dbReference>
<evidence type="ECO:0000256" key="2">
    <source>
        <dbReference type="ARBA" id="ARBA00022448"/>
    </source>
</evidence>
<dbReference type="GO" id="GO:0016887">
    <property type="term" value="F:ATP hydrolysis activity"/>
    <property type="evidence" value="ECO:0007669"/>
    <property type="project" value="InterPro"/>
</dbReference>
<dbReference type="InterPro" id="IPR050086">
    <property type="entry name" value="MetN_ABC_transporter-like"/>
</dbReference>
<evidence type="ECO:0000256" key="3">
    <source>
        <dbReference type="ARBA" id="ARBA00022475"/>
    </source>
</evidence>
<dbReference type="PANTHER" id="PTHR43166:SF30">
    <property type="entry name" value="METHIONINE IMPORT ATP-BINDING PROTEIN METN"/>
    <property type="match status" value="1"/>
</dbReference>
<keyword evidence="3" id="KW-1003">Cell membrane</keyword>
<dbReference type="GO" id="GO:0005886">
    <property type="term" value="C:plasma membrane"/>
    <property type="evidence" value="ECO:0007669"/>
    <property type="project" value="UniProtKB-ARBA"/>
</dbReference>
<dbReference type="FunFam" id="3.40.50.300:FF:000056">
    <property type="entry name" value="Cell division ATP-binding protein FtsE"/>
    <property type="match status" value="1"/>
</dbReference>
<keyword evidence="8" id="KW-0472">Membrane</keyword>
<evidence type="ECO:0000256" key="6">
    <source>
        <dbReference type="ARBA" id="ARBA00022967"/>
    </source>
</evidence>
<dbReference type="GO" id="GO:0005524">
    <property type="term" value="F:ATP binding"/>
    <property type="evidence" value="ECO:0007669"/>
    <property type="project" value="UniProtKB-KW"/>
</dbReference>
<keyword evidence="2" id="KW-0813">Transport</keyword>
<dbReference type="PROSITE" id="PS00211">
    <property type="entry name" value="ABC_TRANSPORTER_1"/>
    <property type="match status" value="1"/>
</dbReference>
<gene>
    <name evidence="10" type="ORF">CSCA_0283</name>
</gene>
<dbReference type="InterPro" id="IPR017871">
    <property type="entry name" value="ABC_transporter-like_CS"/>
</dbReference>
<dbReference type="RefSeq" id="WP_029160475.1">
    <property type="nucleotide sequence ID" value="NZ_CP009933.1"/>
</dbReference>
<protein>
    <submittedName>
        <fullName evidence="10">ABC transporter related protein</fullName>
    </submittedName>
</protein>
<name>A0A0E3JYD5_CLOSL</name>
<proteinExistence type="inferred from homology"/>
<dbReference type="STRING" id="1548.CSCA_0283"/>
<dbReference type="SMART" id="SM00382">
    <property type="entry name" value="AAA"/>
    <property type="match status" value="1"/>
</dbReference>
<reference evidence="10 11" key="1">
    <citation type="journal article" date="2015" name="J. Biotechnol.">
        <title>Complete genome sequence of a malodorant-producing acetogen, Clostridium scatologenes ATCC 25775(T).</title>
        <authorList>
            <person name="Zhu Z."/>
            <person name="Guo T."/>
            <person name="Zheng H."/>
            <person name="Song T."/>
            <person name="Ouyang P."/>
            <person name="Xie J."/>
        </authorList>
    </citation>
    <scope>NUCLEOTIDE SEQUENCE [LARGE SCALE GENOMIC DNA]</scope>
    <source>
        <strain evidence="10 11">ATCC 25775</strain>
    </source>
</reference>
<keyword evidence="4" id="KW-0547">Nucleotide-binding</keyword>
<evidence type="ECO:0000256" key="8">
    <source>
        <dbReference type="ARBA" id="ARBA00023136"/>
    </source>
</evidence>
<feature type="domain" description="ABC transporter" evidence="9">
    <location>
        <begin position="2"/>
        <end position="238"/>
    </location>
</feature>
<dbReference type="HOGENOM" id="CLU_000604_1_3_9"/>
<keyword evidence="11" id="KW-1185">Reference proteome</keyword>
<dbReference type="Proteomes" id="UP000033115">
    <property type="component" value="Chromosome"/>
</dbReference>
<dbReference type="AlphaFoldDB" id="A0A0E3JYD5"/>
<keyword evidence="5" id="KW-0067">ATP-binding</keyword>
<dbReference type="InterPro" id="IPR027417">
    <property type="entry name" value="P-loop_NTPase"/>
</dbReference>
<evidence type="ECO:0000256" key="7">
    <source>
        <dbReference type="ARBA" id="ARBA00022970"/>
    </source>
</evidence>
<evidence type="ECO:0000313" key="10">
    <source>
        <dbReference type="EMBL" id="AKA67408.1"/>
    </source>
</evidence>
<evidence type="ECO:0000256" key="1">
    <source>
        <dbReference type="ARBA" id="ARBA00005417"/>
    </source>
</evidence>
<accession>A0A0E3JYD5</accession>
<sequence length="330" mass="37386">MITSIGLKKVYENKNIVLEDINFKVEKGDVYGLVGRSGAGKSTLLRCINGLTDYQDGSMKVNGHEVKDLNTKQIKEFRKNIGMIFQHFSLLERKSIYDNIALPMRCWKYSKKEIDSKVNELLELVELKDKAGVRPRNLSGGQKQRVAIARALTMNPSILLCDEATSALDPSTTNSILDLLSDINKKIGITIVLVTHEMSVIQRICNKVSILENGKIASQGTVKDIFLNQPPALKRLIGVENSELPEKGRNIRFMYRVEKLEGSELIVRIVNELNIKFSIMESSTQSYRNDKISTFVINIDDSNFNLVTNYLDKNKVEWMEIKNDGNEVRN</sequence>
<evidence type="ECO:0000256" key="5">
    <source>
        <dbReference type="ARBA" id="ARBA00022840"/>
    </source>
</evidence>
<dbReference type="Pfam" id="PF00005">
    <property type="entry name" value="ABC_tran"/>
    <property type="match status" value="1"/>
</dbReference>
<organism evidence="10 11">
    <name type="scientific">Clostridium scatologenes</name>
    <dbReference type="NCBI Taxonomy" id="1548"/>
    <lineage>
        <taxon>Bacteria</taxon>
        <taxon>Bacillati</taxon>
        <taxon>Bacillota</taxon>
        <taxon>Clostridia</taxon>
        <taxon>Eubacteriales</taxon>
        <taxon>Clostridiaceae</taxon>
        <taxon>Clostridium</taxon>
    </lineage>
</organism>
<dbReference type="InterPro" id="IPR003439">
    <property type="entry name" value="ABC_transporter-like_ATP-bd"/>
</dbReference>
<evidence type="ECO:0000313" key="11">
    <source>
        <dbReference type="Proteomes" id="UP000033115"/>
    </source>
</evidence>
<dbReference type="PANTHER" id="PTHR43166">
    <property type="entry name" value="AMINO ACID IMPORT ATP-BINDING PROTEIN"/>
    <property type="match status" value="1"/>
</dbReference>
<keyword evidence="7" id="KW-0029">Amino-acid transport</keyword>